<reference evidence="1 2" key="1">
    <citation type="submission" date="2023-07" db="EMBL/GenBank/DDBJ databases">
        <title>Sorghum-associated microbial communities from plants grown in Nebraska, USA.</title>
        <authorList>
            <person name="Schachtman D."/>
        </authorList>
    </citation>
    <scope>NUCLEOTIDE SEQUENCE [LARGE SCALE GENOMIC DNA]</scope>
    <source>
        <strain evidence="1 2">CC258</strain>
    </source>
</reference>
<comment type="caution">
    <text evidence="1">The sequence shown here is derived from an EMBL/GenBank/DDBJ whole genome shotgun (WGS) entry which is preliminary data.</text>
</comment>
<organism evidence="1 2">
    <name type="scientific">Paenibacillus qinlingensis</name>
    <dbReference type="NCBI Taxonomy" id="1837343"/>
    <lineage>
        <taxon>Bacteria</taxon>
        <taxon>Bacillati</taxon>
        <taxon>Bacillota</taxon>
        <taxon>Bacilli</taxon>
        <taxon>Bacillales</taxon>
        <taxon>Paenibacillaceae</taxon>
        <taxon>Paenibacillus</taxon>
    </lineage>
</organism>
<keyword evidence="2" id="KW-1185">Reference proteome</keyword>
<dbReference type="EMBL" id="JAVDSB010000005">
    <property type="protein sequence ID" value="MDR6552088.1"/>
    <property type="molecule type" value="Genomic_DNA"/>
</dbReference>
<dbReference type="Proteomes" id="UP001267290">
    <property type="component" value="Unassembled WGS sequence"/>
</dbReference>
<proteinExistence type="predicted"/>
<name>A0ABU1NX71_9BACL</name>
<gene>
    <name evidence="1" type="ORF">J2736_003290</name>
</gene>
<protein>
    <submittedName>
        <fullName evidence="1">Uncharacterized protein</fullName>
    </submittedName>
</protein>
<accession>A0ABU1NX71</accession>
<evidence type="ECO:0000313" key="2">
    <source>
        <dbReference type="Proteomes" id="UP001267290"/>
    </source>
</evidence>
<sequence length="41" mass="4791">MPLTHTTQLYSHRLGKQALSKKMTVEAWDETFLFMVRSGFC</sequence>
<evidence type="ECO:0000313" key="1">
    <source>
        <dbReference type="EMBL" id="MDR6552088.1"/>
    </source>
</evidence>